<feature type="domain" description="HTH merR-type" evidence="4">
    <location>
        <begin position="9"/>
        <end position="78"/>
    </location>
</feature>
<evidence type="ECO:0000256" key="3">
    <source>
        <dbReference type="ARBA" id="ARBA00023163"/>
    </source>
</evidence>
<dbReference type="GO" id="GO:0003700">
    <property type="term" value="F:DNA-binding transcription factor activity"/>
    <property type="evidence" value="ECO:0007669"/>
    <property type="project" value="InterPro"/>
</dbReference>
<dbReference type="PANTHER" id="PTHR30204:SF67">
    <property type="entry name" value="HTH-TYPE TRANSCRIPTIONAL REGULATOR MLRA-RELATED"/>
    <property type="match status" value="1"/>
</dbReference>
<dbReference type="CDD" id="cd01104">
    <property type="entry name" value="HTH_MlrA-CarA"/>
    <property type="match status" value="1"/>
</dbReference>
<dbReference type="OrthoDB" id="9800334at2"/>
<dbReference type="InterPro" id="IPR009061">
    <property type="entry name" value="DNA-bd_dom_put_sf"/>
</dbReference>
<evidence type="ECO:0000256" key="1">
    <source>
        <dbReference type="ARBA" id="ARBA00023015"/>
    </source>
</evidence>
<dbReference type="Gene3D" id="1.10.1660.10">
    <property type="match status" value="1"/>
</dbReference>
<dbReference type="GO" id="GO:0003677">
    <property type="term" value="F:DNA binding"/>
    <property type="evidence" value="ECO:0007669"/>
    <property type="project" value="UniProtKB-KW"/>
</dbReference>
<name>A0A1G8VJA7_9GAMM</name>
<dbReference type="SMART" id="SM00422">
    <property type="entry name" value="HTH_MERR"/>
    <property type="match status" value="1"/>
</dbReference>
<dbReference type="RefSeq" id="WP_090365951.1">
    <property type="nucleotide sequence ID" value="NZ_FNEM01000011.1"/>
</dbReference>
<evidence type="ECO:0000256" key="2">
    <source>
        <dbReference type="ARBA" id="ARBA00023125"/>
    </source>
</evidence>
<gene>
    <name evidence="5" type="ORF">SAMN04488540_11165</name>
</gene>
<dbReference type="EMBL" id="FNEM01000011">
    <property type="protein sequence ID" value="SDJ66152.1"/>
    <property type="molecule type" value="Genomic_DNA"/>
</dbReference>
<protein>
    <submittedName>
        <fullName evidence="5">DNA-binding transcriptional regulator, MerR family</fullName>
    </submittedName>
</protein>
<evidence type="ECO:0000259" key="4">
    <source>
        <dbReference type="PROSITE" id="PS50937"/>
    </source>
</evidence>
<dbReference type="PANTHER" id="PTHR30204">
    <property type="entry name" value="REDOX-CYCLING DRUG-SENSING TRANSCRIPTIONAL ACTIVATOR SOXR"/>
    <property type="match status" value="1"/>
</dbReference>
<keyword evidence="1" id="KW-0805">Transcription regulation</keyword>
<dbReference type="SUPFAM" id="SSF46955">
    <property type="entry name" value="Putative DNA-binding domain"/>
    <property type="match status" value="1"/>
</dbReference>
<evidence type="ECO:0000313" key="6">
    <source>
        <dbReference type="Proteomes" id="UP000199527"/>
    </source>
</evidence>
<dbReference type="InterPro" id="IPR000551">
    <property type="entry name" value="MerR-type_HTH_dom"/>
</dbReference>
<keyword evidence="6" id="KW-1185">Reference proteome</keyword>
<dbReference type="Proteomes" id="UP000199527">
    <property type="component" value="Unassembled WGS sequence"/>
</dbReference>
<keyword evidence="3" id="KW-0804">Transcription</keyword>
<dbReference type="InterPro" id="IPR047057">
    <property type="entry name" value="MerR_fam"/>
</dbReference>
<organism evidence="5 6">
    <name type="scientific">Ferrimonas sediminum</name>
    <dbReference type="NCBI Taxonomy" id="718193"/>
    <lineage>
        <taxon>Bacteria</taxon>
        <taxon>Pseudomonadati</taxon>
        <taxon>Pseudomonadota</taxon>
        <taxon>Gammaproteobacteria</taxon>
        <taxon>Alteromonadales</taxon>
        <taxon>Ferrimonadaceae</taxon>
        <taxon>Ferrimonas</taxon>
    </lineage>
</organism>
<proteinExistence type="predicted"/>
<dbReference type="PROSITE" id="PS50937">
    <property type="entry name" value="HTH_MERR_2"/>
    <property type="match status" value="1"/>
</dbReference>
<reference evidence="6" key="1">
    <citation type="submission" date="2016-10" db="EMBL/GenBank/DDBJ databases">
        <authorList>
            <person name="Varghese N."/>
            <person name="Submissions S."/>
        </authorList>
    </citation>
    <scope>NUCLEOTIDE SEQUENCE [LARGE SCALE GENOMIC DNA]</scope>
    <source>
        <strain evidence="6">DSM 23317</strain>
    </source>
</reference>
<accession>A0A1G8VJA7</accession>
<keyword evidence="2 5" id="KW-0238">DNA-binding</keyword>
<dbReference type="Pfam" id="PF13411">
    <property type="entry name" value="MerR_1"/>
    <property type="match status" value="1"/>
</dbReference>
<dbReference type="AlphaFoldDB" id="A0A1G8VJA7"/>
<sequence length="279" mass="31084">MNTDYTQARYPIREVSARTGVNSVTLRAWQRRFGLLNPQRTAKGHRLYSEQDIDTIETIVGWLERGVAISQVKPLLTTPNADVDADHWQQQIDGLMTQALNLNGESLQQQLDHLTAMYPFPLASNRVLRPWLAQWPKQIQGRPDADALDSWLHTQLSLRLSTRFTLTNQNNPGPAIALIHLETTPAIVSQLLDLEWALAGVRIQPLPLTNLASLPLIMDRLSPRPLLLNLGAKPQTADIKVIRQLSQSGHTLLLTGEFAGIHSQNLALPAAPCHKEALL</sequence>
<evidence type="ECO:0000313" key="5">
    <source>
        <dbReference type="EMBL" id="SDJ66152.1"/>
    </source>
</evidence>